<keyword evidence="2" id="KW-0614">Plasmid</keyword>
<geneLocation type="plasmid" evidence="3">
    <name>phg1</name>
</geneLocation>
<dbReference type="SUPFAM" id="SSF56281">
    <property type="entry name" value="Metallo-hydrolase/oxidoreductase"/>
    <property type="match status" value="1"/>
</dbReference>
<dbReference type="InterPro" id="IPR001279">
    <property type="entry name" value="Metallo-B-lactamas"/>
</dbReference>
<dbReference type="Proteomes" id="UP000296079">
    <property type="component" value="Plasmid pHG1"/>
</dbReference>
<evidence type="ECO:0000313" key="2">
    <source>
        <dbReference type="EMBL" id="QCC05413.1"/>
    </source>
</evidence>
<protein>
    <submittedName>
        <fullName evidence="2">MBL fold metallo-hydrolase</fullName>
    </submittedName>
</protein>
<evidence type="ECO:0000259" key="1">
    <source>
        <dbReference type="SMART" id="SM00849"/>
    </source>
</evidence>
<name>A0AAF1D5D5_CUPNH</name>
<evidence type="ECO:0000313" key="3">
    <source>
        <dbReference type="Proteomes" id="UP000296079"/>
    </source>
</evidence>
<dbReference type="Pfam" id="PF00753">
    <property type="entry name" value="Lactamase_B"/>
    <property type="match status" value="1"/>
</dbReference>
<dbReference type="PANTHER" id="PTHR30619:SF1">
    <property type="entry name" value="RECOMBINATION PROTEIN 2"/>
    <property type="match status" value="1"/>
</dbReference>
<accession>A0AAF1D5D5</accession>
<feature type="domain" description="Metallo-beta-lactamase" evidence="1">
    <location>
        <begin position="11"/>
        <end position="304"/>
    </location>
</feature>
<gene>
    <name evidence="2" type="ORF">E6A55_33000</name>
</gene>
<dbReference type="Gene3D" id="3.60.15.10">
    <property type="entry name" value="Ribonuclease Z/Hydroxyacylglutathione hydrolase-like"/>
    <property type="match status" value="1"/>
</dbReference>
<dbReference type="PANTHER" id="PTHR30619">
    <property type="entry name" value="DNA INTERNALIZATION/COMPETENCE PROTEIN COMEC/REC2"/>
    <property type="match status" value="1"/>
</dbReference>
<sequence>MLRLKMYPARNGDAFLVDASGSHVLIDAGFASTFNDHIAPDLRQLARAGGQLDLLVCTHIDGDHIGGLLEFISSNGAPGARSIVEVKEVWHNSLRSLPSPPGPPDSASDCQVLEAIRRRGFLLPPASGPTANPISAKQGSSLAKRLKQYGYLWNASDGTTNMTSGRPPYTLPNGVQVRLIGPTVARLEELRTWWILEMRRLSYKGGAAVDPVVEDAYEMVCAYTRQPAPAMVKTISAGSTKRLNEVYVPDISPTNGSSIATLIESEGKRLLFLGDAWAEDVVVELKRLHGDGRPQLFDAIKVSHHGSIHNTSVDLLSLIDAPIFLVSTNGSIHHHPDYEVLAEIVDRPATFERKIYFNYETPASTRLRAHVSRSGAKFNVDVVQDGWIHV</sequence>
<dbReference type="SMART" id="SM00849">
    <property type="entry name" value="Lactamase_B"/>
    <property type="match status" value="1"/>
</dbReference>
<dbReference type="RefSeq" id="WP_041688675.1">
    <property type="nucleotide sequence ID" value="NC_005241.1"/>
</dbReference>
<organism evidence="2 3">
    <name type="scientific">Cupriavidus necator (strain ATCC 17699 / DSM 428 / KCTC 22496 / NCIMB 10442 / H16 / Stanier 337)</name>
    <name type="common">Ralstonia eutropha</name>
    <dbReference type="NCBI Taxonomy" id="381666"/>
    <lineage>
        <taxon>Bacteria</taxon>
        <taxon>Pseudomonadati</taxon>
        <taxon>Pseudomonadota</taxon>
        <taxon>Betaproteobacteria</taxon>
        <taxon>Burkholderiales</taxon>
        <taxon>Burkholderiaceae</taxon>
        <taxon>Cupriavidus</taxon>
    </lineage>
</organism>
<dbReference type="InterPro" id="IPR052159">
    <property type="entry name" value="Competence_DNA_uptake"/>
</dbReference>
<dbReference type="InterPro" id="IPR036866">
    <property type="entry name" value="RibonucZ/Hydroxyglut_hydro"/>
</dbReference>
<dbReference type="NCBIfam" id="NF041809">
    <property type="entry name" value="Avs1a"/>
    <property type="match status" value="1"/>
</dbReference>
<dbReference type="AlphaFoldDB" id="A0AAF1D5D5"/>
<reference evidence="2 3" key="1">
    <citation type="submission" date="2019-04" db="EMBL/GenBank/DDBJ databases">
        <title>Long-read de novo sequencing of Cupriavidus necator H16.</title>
        <authorList>
            <person name="Little G.T."/>
            <person name="Ehsaan M."/>
            <person name="Arenas-Lopez C."/>
            <person name="Jawed K."/>
            <person name="Winzer K."/>
            <person name="Kovacs K."/>
            <person name="Malys N."/>
            <person name="Minton N.P."/>
        </authorList>
    </citation>
    <scope>NUCLEOTIDE SEQUENCE [LARGE SCALE GENOMIC DNA]</scope>
    <source>
        <strain evidence="2 3">H16</strain>
        <plasmid evidence="3">phg1</plasmid>
    </source>
</reference>
<proteinExistence type="predicted"/>
<dbReference type="EMBL" id="CP039289">
    <property type="protein sequence ID" value="QCC05413.1"/>
    <property type="molecule type" value="Genomic_DNA"/>
</dbReference>